<keyword evidence="4" id="KW-1185">Reference proteome</keyword>
<feature type="region of interest" description="Disordered" evidence="2">
    <location>
        <begin position="813"/>
        <end position="841"/>
    </location>
</feature>
<feature type="compositionally biased region" description="Polar residues" evidence="2">
    <location>
        <begin position="3583"/>
        <end position="3604"/>
    </location>
</feature>
<evidence type="ECO:0000313" key="4">
    <source>
        <dbReference type="Proteomes" id="UP001281761"/>
    </source>
</evidence>
<proteinExistence type="predicted"/>
<feature type="compositionally biased region" description="Polar residues" evidence="2">
    <location>
        <begin position="2364"/>
        <end position="2388"/>
    </location>
</feature>
<organism evidence="3 4">
    <name type="scientific">Blattamonas nauphoetae</name>
    <dbReference type="NCBI Taxonomy" id="2049346"/>
    <lineage>
        <taxon>Eukaryota</taxon>
        <taxon>Metamonada</taxon>
        <taxon>Preaxostyla</taxon>
        <taxon>Oxymonadida</taxon>
        <taxon>Blattamonas</taxon>
    </lineage>
</organism>
<feature type="compositionally biased region" description="Low complexity" evidence="2">
    <location>
        <begin position="4132"/>
        <end position="4147"/>
    </location>
</feature>
<feature type="compositionally biased region" description="Low complexity" evidence="2">
    <location>
        <begin position="585"/>
        <end position="603"/>
    </location>
</feature>
<feature type="region of interest" description="Disordered" evidence="2">
    <location>
        <begin position="2601"/>
        <end position="2632"/>
    </location>
</feature>
<feature type="compositionally biased region" description="Acidic residues" evidence="2">
    <location>
        <begin position="2612"/>
        <end position="2627"/>
    </location>
</feature>
<feature type="compositionally biased region" description="Basic and acidic residues" evidence="2">
    <location>
        <begin position="4160"/>
        <end position="4169"/>
    </location>
</feature>
<feature type="region of interest" description="Disordered" evidence="2">
    <location>
        <begin position="2519"/>
        <end position="2570"/>
    </location>
</feature>
<feature type="compositionally biased region" description="Basic and acidic residues" evidence="2">
    <location>
        <begin position="2347"/>
        <end position="2362"/>
    </location>
</feature>
<feature type="region of interest" description="Disordered" evidence="2">
    <location>
        <begin position="4054"/>
        <end position="4078"/>
    </location>
</feature>
<feature type="region of interest" description="Disordered" evidence="2">
    <location>
        <begin position="200"/>
        <end position="225"/>
    </location>
</feature>
<feature type="compositionally biased region" description="Basic and acidic residues" evidence="2">
    <location>
        <begin position="823"/>
        <end position="836"/>
    </location>
</feature>
<feature type="compositionally biased region" description="Polar residues" evidence="2">
    <location>
        <begin position="4192"/>
        <end position="4206"/>
    </location>
</feature>
<sequence>MEVDYPPTIESVLEWLSDSSVHPRDKVNSFQWFHIPTLLTTHIQSQQEQQNNEVLSQLLQRMMTILDECFDCQTPIPNKRLLHSSLSQLSQSPSLDPKLKKGVGYCFVALDSVDEGPIVVVSKEDFESMEAAVSSFSNLQQRHDELQAKLSERDNTISKLEKEKAGLFEEKKTHLSMIESHQKEKEQIVKENKELRKDLANKTSKPAEKAGGSSSALQSDGKTKTAVSARPQRIVASDVIVAFSPDKYRVSGSIVRRINSTGWAGCFTKPVSKGIHRLSIKTESYGVYFGVLDAAEYPKHLTQGAWISPKAAMMSRFSGGLFSAGNDVAPNKKPEEGQEWSAEADLEKRTLHFFVDASLFEWSGIPASVRSAFLMSEWKRMVRKPRFLMLSGTQPSPHNPVEVVQASVRLMSKPNTRHPITSFSPSVSLFPVHSPLSCSHRIPQLSKYIRTFLMFATETGTLLLQTNFEDLHRILTICKRVVSPKRLDDFLSTLDPPSVLQLDKFIDLIGLTVNMPDFEANRPELELTSEYPVSMEELLHHLDQEYLQTVIFHTSQQIDSSMRKLENKRNAVETLVTDTLSGTWRRSSASPSPSRFTSPSPLRNKSNADGKLRIETDHLNTTKHTHSRSSSPISSRTIRRRGNAVFYSSPTKAPPFSSDSPTHEYLRNATLLKQQRQDEIDAMLSTMSSRTNLSIIAPQSPTKTPHPQSLVTPKDSSPMGSPTRLSVSTRLFPAHDPPKFPSTPKFPAPPFVFSDANVTCGLNQTEDEIMEEQKHTVIPNPELIKKRKFPHKMPEVPWQFVVARDNHLFGQMHKAASTRRAKDKIDRGEKKFDKRKAQTSQQMDDMFTQQLIAIAEEGHAITKLIHSGKEDVDEDEQDNASQASDSNNPLHKYSLVETKLTHQNMTGFERKKKAQMGTRLGKAQNAVQSNTKWISVVVLSSADSADGSVRKAQCDGDEDSRSEEQSAVEAVSEARVGGYGEGRGERVCFEHSGGKWVESGVAWWVVTVTVGGERNMFFGSSFVLMGKNDPQYYDTVNALHVFRKKKKTGNWLPLVQKLVDTIPEDEDIQLKTDKIFRDLWHHLKECTTNDQVSEILSLIRRVLCNKLVREDLFGRRNKEFYYSCVLCHPMPSVLTQGLLVIFNIIETGFVVDKSHSTHIELEISHKNSLHAAGGFDEVMEFAVMCSEDKDLEALIPLSLGVFISAFCVRTISTDFSLMVSLSSILEKHFLFLLRLTKPPLPCRPKEGTEVQEITDNSFFMDSYTTRVEALTLIRHLLFFSTAQTVLNLQKQAFYSGGLSWILYGACSPPIPIKPPNSSQKNDLSPLFSNETAEKNSLGSSAALHLRDCYRDVFFLLLSPGSLDSVLREVMPAGLILSALLPNVLHPSQTHRMSLFDPQKSKSEAIRDRAKTGTPVSLQPLQIAHPLLTSASHPFVSRNPLAFPPSFPLLHPVNLSDLNLNTFLHAPAAPSAHLTWHEPNYLLSPFVVGEWSVWAMSSPYFFYHAMSPNWVMEGSEEKNGVGKGLGGVWVTKDKKEQTREQEMSIHWLVKMKDSILAFSRLISFASTEIKRRRVKRALEMETRWKEKAEEKEKEDEDDKDKTLFETIEMDGSGRDLADVSYLRDWEMALKGKKKEDEKKKDVNPAVVAQKLGKLRMETEMTARSLQDKLKAKQKKTKKEQTEPVVTHIDESDADDARLLAVVDSRKKRVIQPLASLFSRPVHFDELREERMDQFPSTASVFVPSEKKREKERQARNTVPYFPINAGAFWACFDSDFCSPTLVWGEDDRKEVTRRLLVEIYLYEERVEEENKKKSGMGRIAGLLQPLTEKIFGQVKDGTLSIHQTKPMLVLTKPSLLSSARLHSMLPPALFPDQPPFFSSTLVPPPLVTYIPSAQLKGLALRLPGAKNHLLFHGLYLDVLLGEYEPVLYLKAGEERRREEQNERASNDRSPMGTPRMKTEGKENEAQEYLDLSLSMLGMDRMGDSDDASYASFKLFSLSEPAWFGAELAKEISSLVSSLSVSPDEMNVYGQTTIEHVSRLALTVRLFLCLTRLYPTTRLSLGDVPICALLRSGEAFVHSVFVLMSKEGESNTGKVLLRLTVKILTDTLSLLKCWMESEAAGLPCSPLAPQSLPSTTSLLSLITLIPFLSKQFPEEKTLAIPERIIGRFRHERNELHPQRAPNTLVSSLSHPISFDTAQLTLNTLGNILSLFCHNPGFPLSIGKRHFMSSDLKQKRETNLNQKMHSSLIQRFEAGVFGKGSVGWLKKMDEEQRIRCVSEILRRMVGMKWRGLVDDSQFKQIVRMMHSALMAFIQRKMERARERDRLENALRMEGAIPLSVLVNSKHSRAPKTDTKKDRKKKDDKYGSPSTAKSETWLKRSQSNLSEKSVTHPSLVKPSDVVKDGKEVGFGFLEPFTKCGHCGVCKRLTGLEREEEKDTAETREMLRVACSVLEDCNSRFVLLANEHSVYTSHKQRKSDDDENDENNEVVHAVGFFDRELDLSGKPIDVPFDETALLRGITEVDEESEDEAPEEEPEEGTVQMPQIASGSAQTSPLMQSMTPNKGEYLPPMPPPPMEVQLETEKEGAEEGDLESALAAIGKGTGLLDSAADTSSVAEDEESQWEEKEEQEEDGTKAEWEDIQKALMTESGRGSEWGGARAGQRGGHLLSLFSLFPLSASISAPSVTAPQTDQTDLVSLPAPAGFQAAAILALQNEDPSVSSFAVLLCELIQTRLNTHSESFSHMFEGAVGGRREFVNLIHMIARCVETSSPTLRTAIARLLLVLLPSPLFAETDISLHQMVEESGLPLFLLKSMKEGITADTAALMKFLLLLAVKSQWLEKKQEEERKLLERDARTKSDADRPEELSQKEKSVLPIFLEASKETLLEQDKSEDHDYTNPKGDQFLLAEADRMKDEKQEEAEQNEDDEEMDGMTEVILASQSKGSAAEKEENSLLFSSKRLTVLEAMSFSFTTETVSLVALLKHAQIERRQTGMAIDSFLFTLLPPSPIVQLFVCIHDRRKSQPHIRRTPFARYVPKYGVEVDSADLMSPFTVPSTATSCSPLLASTSFSHASTTLTFANLFNDSIAEGEKKFKREVRTWDRTASDFLSRALAHLTTSSNEVFAQNPFAPFQPMKPAALSGLSHFFTMSARLPPSPQPSLFIPFYPTLPTPHLPVSLLAFPEPISSDVVVSQTTHLSLLPTARLFESLMEDSILSVSIPSTLFFQPYLIYAVNDKIVMDGVEFQYPHWPSLVPDSPLRSFSSKLHIAQSNTMLNYLFLESQAFPMAHVLTSRAFEEIAACTDLVKLSVTLSAMFEQIVQNEDLSYPVRPFNEMDDVREMEQNLPSSKVPLACSILNAMTLILISHHTLPHSAAFDTQRCALFTIPFCIQVLHVCLVHYEARLTLSSSAKMPQLLQPLLTHIANMLSLALLVKPTVILMQSLLSTCPRTYTASSPAYDLASIIDDFVGGDGVLAVHRVVSVILLPQIAMYINHLKSEISDQLTFTQKHTGALASCLSSAFSIFLLSFMFVSSKQKSALKVGKYVDRFESAGEPSLKPSRPFVPQFEEMNIERTEKTGEVSSALSRSRFSTLRSATPSTETSTLRQSQTMRTDSKDSPVSEKQMVLGLFAQVVVQAMGLILPAVTSRFADSARRLTFQPSSKMGALPLSFSMALAMEVCPHRQMSTEKVESTQNPFLMTLLHYCLSALTSLFTETFHSSKTKQGADRSSGDVESADTPLSSSSSQLYVAVLEQKTIVPCLLFLALYCPAYLPLPDLHPVPVIAGCPYPLSRTTERTLQHLTQLYSSPSSSVITLASMKLLAYVQKCNRNAMERAFSHLHFEPELVNDPTMPPAAQPSLPISLAEQLRSSPSLFYAWRAGLDETAITRFRIERGELPITADRLTPQQERSKYFRQKKLEGGVIQRQTGPTAPVTLKAASTNTGSNHLFKYAEWRRKQKGDEPPPQFKQDQTREEYVQSLLAPTEKDLTEEQAVAERAKLILINAGMFEELERQQTENSLLYSGNEDWPEVDQVGQFVNLNAAIVFGAEKSKEFRNSYSFLERGKEKRKKGKKDEKKTGEMGDVESYDGSVKEGIEVEMVKLREWELVGMERSWWTESRKGKKKKKGKKRSESDGKRDEAPTPLDTLPSTPPIALSPSPPASPPPADPTRSEVEREQTEWEEMENEQNGYSHAEHTDRQQSLEASGVEQYNSQQLTRRDEQNEDDLDEPPPIPSDDEDDDADALPPPPPPTADTTDSTTADTTADATADTTGSTTDGPLWDVRLQATPLAGEAPVRAERPIGGTVAELVGVYDTNAVLHNNPPSAPPADPSNDPFNDPSLPDPSFLPPPPPPDDASPREQTSYQVVYGDGF</sequence>
<feature type="region of interest" description="Disordered" evidence="2">
    <location>
        <begin position="2338"/>
        <end position="2394"/>
    </location>
</feature>
<feature type="region of interest" description="Disordered" evidence="2">
    <location>
        <begin position="4307"/>
        <end position="4362"/>
    </location>
</feature>
<keyword evidence="1" id="KW-0175">Coiled coil</keyword>
<feature type="region of interest" description="Disordered" evidence="2">
    <location>
        <begin position="1933"/>
        <end position="1963"/>
    </location>
</feature>
<accession>A0ABQ9XFY5</accession>
<feature type="compositionally biased region" description="Polar residues" evidence="2">
    <location>
        <begin position="2538"/>
        <end position="2558"/>
    </location>
</feature>
<evidence type="ECO:0000313" key="3">
    <source>
        <dbReference type="EMBL" id="KAK2950599.1"/>
    </source>
</evidence>
<dbReference type="PANTHER" id="PTHR34491:SF156">
    <property type="entry name" value="KINESIN MOTOR DOMAIN-CONTAINING PROTEIN"/>
    <property type="match status" value="1"/>
</dbReference>
<feature type="region of interest" description="Disordered" evidence="2">
    <location>
        <begin position="3583"/>
        <end position="3611"/>
    </location>
</feature>
<feature type="region of interest" description="Disordered" evidence="2">
    <location>
        <begin position="697"/>
        <end position="724"/>
    </location>
</feature>
<feature type="compositionally biased region" description="Acidic residues" evidence="2">
    <location>
        <begin position="2519"/>
        <end position="2534"/>
    </location>
</feature>
<feature type="compositionally biased region" description="Basic and acidic residues" evidence="2">
    <location>
        <begin position="4121"/>
        <end position="4131"/>
    </location>
</feature>
<feature type="coiled-coil region" evidence="1">
    <location>
        <begin position="1654"/>
        <end position="1681"/>
    </location>
</feature>
<evidence type="ECO:0000256" key="1">
    <source>
        <dbReference type="SAM" id="Coils"/>
    </source>
</evidence>
<feature type="region of interest" description="Disordered" evidence="2">
    <location>
        <begin position="4107"/>
        <end position="4292"/>
    </location>
</feature>
<feature type="compositionally biased region" description="Low complexity" evidence="2">
    <location>
        <begin position="4243"/>
        <end position="4269"/>
    </location>
</feature>
<name>A0ABQ9XFY5_9EUKA</name>
<feature type="region of interest" description="Disordered" evidence="2">
    <location>
        <begin position="948"/>
        <end position="974"/>
    </location>
</feature>
<feature type="region of interest" description="Disordered" evidence="2">
    <location>
        <begin position="580"/>
        <end position="638"/>
    </location>
</feature>
<feature type="compositionally biased region" description="Low complexity" evidence="2">
    <location>
        <begin position="4321"/>
        <end position="4330"/>
    </location>
</feature>
<feature type="compositionally biased region" description="Pro residues" evidence="2">
    <location>
        <begin position="4148"/>
        <end position="4158"/>
    </location>
</feature>
<feature type="compositionally biased region" description="Polar residues" evidence="2">
    <location>
        <begin position="879"/>
        <end position="889"/>
    </location>
</feature>
<feature type="compositionally biased region" description="Basic and acidic residues" evidence="2">
    <location>
        <begin position="606"/>
        <end position="620"/>
    </location>
</feature>
<comment type="caution">
    <text evidence="3">The sequence shown here is derived from an EMBL/GenBank/DDBJ whole genome shotgun (WGS) entry which is preliminary data.</text>
</comment>
<dbReference type="PANTHER" id="PTHR34491">
    <property type="entry name" value="A-TYPE INCLUSION PROTEIN, PUTATIVE-RELATED"/>
    <property type="match status" value="1"/>
</dbReference>
<dbReference type="Proteomes" id="UP001281761">
    <property type="component" value="Unassembled WGS sequence"/>
</dbReference>
<reference evidence="3 4" key="1">
    <citation type="journal article" date="2022" name="bioRxiv">
        <title>Genomics of Preaxostyla Flagellates Illuminates Evolutionary Transitions and the Path Towards Mitochondrial Loss.</title>
        <authorList>
            <person name="Novak L.V.F."/>
            <person name="Treitli S.C."/>
            <person name="Pyrih J."/>
            <person name="Halakuc P."/>
            <person name="Pipaliya S.V."/>
            <person name="Vacek V."/>
            <person name="Brzon O."/>
            <person name="Soukal P."/>
            <person name="Eme L."/>
            <person name="Dacks J.B."/>
            <person name="Karnkowska A."/>
            <person name="Elias M."/>
            <person name="Hampl V."/>
        </authorList>
    </citation>
    <scope>NUCLEOTIDE SEQUENCE [LARGE SCALE GENOMIC DNA]</scope>
    <source>
        <strain evidence="3">NAU3</strain>
        <tissue evidence="3">Gut</tissue>
    </source>
</reference>
<feature type="compositionally biased region" description="Low complexity" evidence="2">
    <location>
        <begin position="965"/>
        <end position="974"/>
    </location>
</feature>
<gene>
    <name evidence="3" type="ORF">BLNAU_14491</name>
</gene>
<feature type="region of interest" description="Disordered" evidence="2">
    <location>
        <begin position="2846"/>
        <end position="2865"/>
    </location>
</feature>
<feature type="compositionally biased region" description="Basic and acidic residues" evidence="2">
    <location>
        <begin position="1933"/>
        <end position="1945"/>
    </location>
</feature>
<feature type="compositionally biased region" description="Acidic residues" evidence="2">
    <location>
        <begin position="4212"/>
        <end position="4233"/>
    </location>
</feature>
<evidence type="ECO:0000256" key="2">
    <source>
        <dbReference type="SAM" id="MobiDB-lite"/>
    </source>
</evidence>
<feature type="compositionally biased region" description="Basic residues" evidence="2">
    <location>
        <begin position="4111"/>
        <end position="4120"/>
    </location>
</feature>
<protein>
    <submittedName>
        <fullName evidence="3">Uncharacterized protein</fullName>
    </submittedName>
</protein>
<dbReference type="EMBL" id="JARBJD010000133">
    <property type="protein sequence ID" value="KAK2950599.1"/>
    <property type="molecule type" value="Genomic_DNA"/>
</dbReference>
<feature type="compositionally biased region" description="Pro residues" evidence="2">
    <location>
        <begin position="4331"/>
        <end position="4345"/>
    </location>
</feature>
<feature type="region of interest" description="Disordered" evidence="2">
    <location>
        <begin position="870"/>
        <end position="891"/>
    </location>
</feature>